<feature type="domain" description="HTH araC/xylS-type" evidence="3">
    <location>
        <begin position="212"/>
        <end position="310"/>
    </location>
</feature>
<evidence type="ECO:0000313" key="4">
    <source>
        <dbReference type="EMBL" id="SAK64692.1"/>
    </source>
</evidence>
<gene>
    <name evidence="4" type="ORF">AWB75_02967</name>
</gene>
<proteinExistence type="predicted"/>
<evidence type="ECO:0000259" key="3">
    <source>
        <dbReference type="PROSITE" id="PS01124"/>
    </source>
</evidence>
<dbReference type="SMART" id="SM00342">
    <property type="entry name" value="HTH_ARAC"/>
    <property type="match status" value="1"/>
</dbReference>
<comment type="caution">
    <text evidence="4">The sequence shown here is derived from an EMBL/GenBank/DDBJ whole genome shotgun (WGS) entry which is preliminary data.</text>
</comment>
<dbReference type="InterPro" id="IPR052158">
    <property type="entry name" value="INH-QAR"/>
</dbReference>
<dbReference type="InterPro" id="IPR018060">
    <property type="entry name" value="HTH_AraC"/>
</dbReference>
<dbReference type="PANTHER" id="PTHR43130">
    <property type="entry name" value="ARAC-FAMILY TRANSCRIPTIONAL REGULATOR"/>
    <property type="match status" value="1"/>
</dbReference>
<dbReference type="InterPro" id="IPR009057">
    <property type="entry name" value="Homeodomain-like_sf"/>
</dbReference>
<dbReference type="OrthoDB" id="9177852at2"/>
<dbReference type="InterPro" id="IPR029062">
    <property type="entry name" value="Class_I_gatase-like"/>
</dbReference>
<dbReference type="SUPFAM" id="SSF52317">
    <property type="entry name" value="Class I glutamine amidotransferase-like"/>
    <property type="match status" value="1"/>
</dbReference>
<dbReference type="GO" id="GO:0003700">
    <property type="term" value="F:DNA-binding transcription factor activity"/>
    <property type="evidence" value="ECO:0007669"/>
    <property type="project" value="InterPro"/>
</dbReference>
<dbReference type="AlphaFoldDB" id="A0A158B3H3"/>
<protein>
    <submittedName>
        <fullName evidence="4">AraC family transcriptional regulator</fullName>
    </submittedName>
</protein>
<dbReference type="InterPro" id="IPR002818">
    <property type="entry name" value="DJ-1/PfpI"/>
</dbReference>
<evidence type="ECO:0000256" key="2">
    <source>
        <dbReference type="ARBA" id="ARBA00023163"/>
    </source>
</evidence>
<keyword evidence="5" id="KW-1185">Reference proteome</keyword>
<dbReference type="GO" id="GO:0043565">
    <property type="term" value="F:sequence-specific DNA binding"/>
    <property type="evidence" value="ECO:0007669"/>
    <property type="project" value="InterPro"/>
</dbReference>
<dbReference type="Gene3D" id="3.40.50.880">
    <property type="match status" value="1"/>
</dbReference>
<dbReference type="CDD" id="cd03137">
    <property type="entry name" value="GATase1_AraC_1"/>
    <property type="match status" value="1"/>
</dbReference>
<keyword evidence="2" id="KW-0804">Transcription</keyword>
<reference evidence="4" key="1">
    <citation type="submission" date="2016-01" db="EMBL/GenBank/DDBJ databases">
        <authorList>
            <person name="Peeters C."/>
        </authorList>
    </citation>
    <scope>NUCLEOTIDE SEQUENCE [LARGE SCALE GENOMIC DNA]</scope>
    <source>
        <strain evidence="4">LMG 29318</strain>
    </source>
</reference>
<dbReference type="PANTHER" id="PTHR43130:SF3">
    <property type="entry name" value="HTH-TYPE TRANSCRIPTIONAL REGULATOR RV1931C"/>
    <property type="match status" value="1"/>
</dbReference>
<organism evidence="4 5">
    <name type="scientific">Caballeronia catudaia</name>
    <dbReference type="NCBI Taxonomy" id="1777136"/>
    <lineage>
        <taxon>Bacteria</taxon>
        <taxon>Pseudomonadati</taxon>
        <taxon>Pseudomonadota</taxon>
        <taxon>Betaproteobacteria</taxon>
        <taxon>Burkholderiales</taxon>
        <taxon>Burkholderiaceae</taxon>
        <taxon>Caballeronia</taxon>
    </lineage>
</organism>
<dbReference type="EMBL" id="FCOF02000011">
    <property type="protein sequence ID" value="SAK64692.1"/>
    <property type="molecule type" value="Genomic_DNA"/>
</dbReference>
<dbReference type="PROSITE" id="PS01124">
    <property type="entry name" value="HTH_ARAC_FAMILY_2"/>
    <property type="match status" value="1"/>
</dbReference>
<sequence length="319" mass="35383">MHRIGYLLSDGFQIMALASQTVFEMANEVSGEPVYGVENFSMHGGEVRSSLGLPVGTRKITPRTAMDTWIAAGVTTPLTLPPPAEALAFLRRASTRARRVAGICTGGFVLAEAGLLANRRATTHWAYARDMQRLFPDVRVEADRIFIVDGPIWTSAGMTAGLDLALAMVEKDLGAELARSVAHKLVMHQRRAGGQSQHSEMLDLAPKSDRIQNALNYARKNLNRPLTVEELADEAHLSPRQFSRVFTQETGQSPAKAIEGLRLEAARLMIETSRHSLEAIALETGFRDRRHMREAFMRGFGVPPQEVRREMRQEARNQV</sequence>
<accession>A0A158B3H3</accession>
<dbReference type="SUPFAM" id="SSF46689">
    <property type="entry name" value="Homeodomain-like"/>
    <property type="match status" value="2"/>
</dbReference>
<evidence type="ECO:0000313" key="5">
    <source>
        <dbReference type="Proteomes" id="UP000054870"/>
    </source>
</evidence>
<dbReference type="RefSeq" id="WP_061124834.1">
    <property type="nucleotide sequence ID" value="NZ_FCOF02000011.1"/>
</dbReference>
<dbReference type="Proteomes" id="UP000054870">
    <property type="component" value="Unassembled WGS sequence"/>
</dbReference>
<name>A0A158B3H3_9BURK</name>
<dbReference type="Gene3D" id="1.10.10.60">
    <property type="entry name" value="Homeodomain-like"/>
    <property type="match status" value="1"/>
</dbReference>
<dbReference type="Pfam" id="PF01965">
    <property type="entry name" value="DJ-1_PfpI"/>
    <property type="match status" value="1"/>
</dbReference>
<dbReference type="Pfam" id="PF12833">
    <property type="entry name" value="HTH_18"/>
    <property type="match status" value="1"/>
</dbReference>
<keyword evidence="1" id="KW-0805">Transcription regulation</keyword>
<evidence type="ECO:0000256" key="1">
    <source>
        <dbReference type="ARBA" id="ARBA00023015"/>
    </source>
</evidence>